<organism evidence="1 2">
    <name type="scientific">Penicillium nordicum</name>
    <dbReference type="NCBI Taxonomy" id="229535"/>
    <lineage>
        <taxon>Eukaryota</taxon>
        <taxon>Fungi</taxon>
        <taxon>Dikarya</taxon>
        <taxon>Ascomycota</taxon>
        <taxon>Pezizomycotina</taxon>
        <taxon>Eurotiomycetes</taxon>
        <taxon>Eurotiomycetidae</taxon>
        <taxon>Eurotiales</taxon>
        <taxon>Aspergillaceae</taxon>
        <taxon>Penicillium</taxon>
    </lineage>
</organism>
<comment type="caution">
    <text evidence="1">The sequence shown here is derived from an EMBL/GenBank/DDBJ whole genome shotgun (WGS) entry which is preliminary data.</text>
</comment>
<protein>
    <submittedName>
        <fullName evidence="1">Uncharacterized protein</fullName>
    </submittedName>
</protein>
<sequence length="108" mass="12313">MFRWTFGHYFPEFRHAEISNDALTAETPRLGGASPHLPNSPIRQRRGGFISTFYTRLVIRATVSMPPAHNSVIVYPIKIHPALRYTPKLAAKRSANFLQVQFSKFNSL</sequence>
<reference evidence="1 2" key="1">
    <citation type="submission" date="2015-08" db="EMBL/GenBank/DDBJ databases">
        <title>Genome sequencing of Penicillium nordicum.</title>
        <authorList>
            <person name="Nguyen H.D."/>
            <person name="Seifert K.A."/>
        </authorList>
    </citation>
    <scope>NUCLEOTIDE SEQUENCE [LARGE SCALE GENOMIC DNA]</scope>
    <source>
        <strain evidence="1 2">DAOMC 185683</strain>
    </source>
</reference>
<dbReference type="AlphaFoldDB" id="A0A0M9WAI0"/>
<evidence type="ECO:0000313" key="2">
    <source>
        <dbReference type="Proteomes" id="UP000037696"/>
    </source>
</evidence>
<name>A0A0M9WAI0_9EURO</name>
<dbReference type="OrthoDB" id="9806404at2759"/>
<evidence type="ECO:0000313" key="1">
    <source>
        <dbReference type="EMBL" id="KOS37399.1"/>
    </source>
</evidence>
<proteinExistence type="predicted"/>
<accession>A0A0M9WAI0</accession>
<gene>
    <name evidence="1" type="ORF">ACN38_g11804</name>
</gene>
<keyword evidence="2" id="KW-1185">Reference proteome</keyword>
<dbReference type="EMBL" id="LHQQ01000322">
    <property type="protein sequence ID" value="KOS37399.1"/>
    <property type="molecule type" value="Genomic_DNA"/>
</dbReference>
<dbReference type="Proteomes" id="UP000037696">
    <property type="component" value="Unassembled WGS sequence"/>
</dbReference>